<dbReference type="InterPro" id="IPR004358">
    <property type="entry name" value="Sig_transdc_His_kin-like_C"/>
</dbReference>
<keyword evidence="17" id="KW-1185">Reference proteome</keyword>
<dbReference type="GO" id="GO:0005886">
    <property type="term" value="C:plasma membrane"/>
    <property type="evidence" value="ECO:0007669"/>
    <property type="project" value="UniProtKB-SubCell"/>
</dbReference>
<dbReference type="GO" id="GO:0000155">
    <property type="term" value="F:phosphorelay sensor kinase activity"/>
    <property type="evidence" value="ECO:0007669"/>
    <property type="project" value="TreeGrafter"/>
</dbReference>
<dbReference type="InterPro" id="IPR035965">
    <property type="entry name" value="PAS-like_dom_sf"/>
</dbReference>
<dbReference type="InterPro" id="IPR036890">
    <property type="entry name" value="HATPase_C_sf"/>
</dbReference>
<sequence length="580" mass="60150">MPVTLLCVVTAVTHVFIAFTAAATSGGRGVGRRHTRRVRVPAFLSHRRDTSLARRLLLLQALVVAVVVLTATAVAYLDARQAVQQAAEQETTAIVESLGDSPLVLEAVTGPDPTAVLQPYVEQVRADTGTSFITVLAPDRTRFTHPDRAQIGRSFRGTIAPALAGETFTETYTGTLGPSVRATSPVVDADGDVVALVSAGITVAAIGQDLTSAVPGIAGTALVTLAVGALGSWALSRRLQRQTHGLSPAQLARMVEYHHAVLHAVREGLLLVDGERRVQLVNDEARRLLGLEGDPAGRHVTELGLPRELTALLTGQRTAVDEVHVTGTRVLVVNQAPPRAGDASAGTVVTLRDHTDLQALTGELDSVRAFAESLRAQAHEAANRLHTTVSLVELGRTQDAVDFATAELASAQRLTDRVVGAVGEPVLAALVLGKAATAHERGVLLEIDPATAVGETGLPGGDLVTIVGNLLDNAIDAALAGDPPREVQLAAEVTGGRLEIRVEDTGPGVPDDALGHVFERGWSTKDAGGAPAGLGRGLGLALVAQAVRRHGGTVTVRPGSGAQFVVSLPLPARVPAEAAS</sequence>
<name>A0A285EKI0_9ACTN</name>
<dbReference type="SMART" id="SM00387">
    <property type="entry name" value="HATPase_c"/>
    <property type="match status" value="1"/>
</dbReference>
<comment type="catalytic activity">
    <reaction evidence="1">
        <text>ATP + protein L-histidine = ADP + protein N-phospho-L-histidine.</text>
        <dbReference type="EC" id="2.7.13.3"/>
    </reaction>
</comment>
<dbReference type="SMART" id="SM00091">
    <property type="entry name" value="PAS"/>
    <property type="match status" value="1"/>
</dbReference>
<evidence type="ECO:0000256" key="2">
    <source>
        <dbReference type="ARBA" id="ARBA00004651"/>
    </source>
</evidence>
<dbReference type="InterPro" id="IPR029151">
    <property type="entry name" value="Sensor-like_sf"/>
</dbReference>
<evidence type="ECO:0000256" key="7">
    <source>
        <dbReference type="ARBA" id="ARBA00022692"/>
    </source>
</evidence>
<reference evidence="16 17" key="1">
    <citation type="submission" date="2017-09" db="EMBL/GenBank/DDBJ databases">
        <authorList>
            <person name="Ehlers B."/>
            <person name="Leendertz F.H."/>
        </authorList>
    </citation>
    <scope>NUCLEOTIDE SEQUENCE [LARGE SCALE GENOMIC DNA]</scope>
    <source>
        <strain evidence="16 17">DSM 46844</strain>
    </source>
</reference>
<dbReference type="PRINTS" id="PR00344">
    <property type="entry name" value="BCTRLSENSOR"/>
</dbReference>
<gene>
    <name evidence="16" type="ORF">SAMN06893097_11125</name>
</gene>
<keyword evidence="6" id="KW-0808">Transferase</keyword>
<dbReference type="InterPro" id="IPR005467">
    <property type="entry name" value="His_kinase_dom"/>
</dbReference>
<protein>
    <recommendedName>
        <fullName evidence="3">histidine kinase</fullName>
        <ecNumber evidence="3">2.7.13.3</ecNumber>
    </recommendedName>
</protein>
<dbReference type="SUPFAM" id="SSF103190">
    <property type="entry name" value="Sensory domain-like"/>
    <property type="match status" value="1"/>
</dbReference>
<evidence type="ECO:0000256" key="9">
    <source>
        <dbReference type="ARBA" id="ARBA00022777"/>
    </source>
</evidence>
<evidence type="ECO:0000313" key="16">
    <source>
        <dbReference type="EMBL" id="SNX98511.1"/>
    </source>
</evidence>
<dbReference type="PROSITE" id="PS50109">
    <property type="entry name" value="HIS_KIN"/>
    <property type="match status" value="1"/>
</dbReference>
<keyword evidence="7 14" id="KW-0812">Transmembrane</keyword>
<evidence type="ECO:0000256" key="6">
    <source>
        <dbReference type="ARBA" id="ARBA00022679"/>
    </source>
</evidence>
<dbReference type="Pfam" id="PF13188">
    <property type="entry name" value="PAS_8"/>
    <property type="match status" value="1"/>
</dbReference>
<evidence type="ECO:0000256" key="13">
    <source>
        <dbReference type="ARBA" id="ARBA00023136"/>
    </source>
</evidence>
<comment type="subcellular location">
    <subcellularLocation>
        <location evidence="2">Cell membrane</location>
        <topology evidence="2">Multi-pass membrane protein</topology>
    </subcellularLocation>
</comment>
<accession>A0A285EKI0</accession>
<dbReference type="GO" id="GO:0005524">
    <property type="term" value="F:ATP binding"/>
    <property type="evidence" value="ECO:0007669"/>
    <property type="project" value="UniProtKB-KW"/>
</dbReference>
<evidence type="ECO:0000256" key="12">
    <source>
        <dbReference type="ARBA" id="ARBA00023012"/>
    </source>
</evidence>
<evidence type="ECO:0000256" key="1">
    <source>
        <dbReference type="ARBA" id="ARBA00000085"/>
    </source>
</evidence>
<feature type="domain" description="Histidine kinase" evidence="15">
    <location>
        <begin position="463"/>
        <end position="572"/>
    </location>
</feature>
<dbReference type="PANTHER" id="PTHR43547:SF10">
    <property type="entry name" value="SENSOR HISTIDINE KINASE DCUS"/>
    <property type="match status" value="1"/>
</dbReference>
<keyword evidence="4" id="KW-1003">Cell membrane</keyword>
<organism evidence="16 17">
    <name type="scientific">Geodermatophilus sabuli</name>
    <dbReference type="NCBI Taxonomy" id="1564158"/>
    <lineage>
        <taxon>Bacteria</taxon>
        <taxon>Bacillati</taxon>
        <taxon>Actinomycetota</taxon>
        <taxon>Actinomycetes</taxon>
        <taxon>Geodermatophilales</taxon>
        <taxon>Geodermatophilaceae</taxon>
        <taxon>Geodermatophilus</taxon>
    </lineage>
</organism>
<evidence type="ECO:0000259" key="15">
    <source>
        <dbReference type="PROSITE" id="PS50109"/>
    </source>
</evidence>
<feature type="transmembrane region" description="Helical" evidence="14">
    <location>
        <begin position="56"/>
        <end position="77"/>
    </location>
</feature>
<dbReference type="InterPro" id="IPR000014">
    <property type="entry name" value="PAS"/>
</dbReference>
<dbReference type="OrthoDB" id="9792686at2"/>
<dbReference type="Pfam" id="PF17203">
    <property type="entry name" value="sCache_3_2"/>
    <property type="match status" value="1"/>
</dbReference>
<keyword evidence="5" id="KW-0597">Phosphoprotein</keyword>
<dbReference type="AlphaFoldDB" id="A0A285EKI0"/>
<dbReference type="EMBL" id="OBDO01000011">
    <property type="protein sequence ID" value="SNX98511.1"/>
    <property type="molecule type" value="Genomic_DNA"/>
</dbReference>
<dbReference type="SUPFAM" id="SSF55785">
    <property type="entry name" value="PYP-like sensor domain (PAS domain)"/>
    <property type="match status" value="1"/>
</dbReference>
<dbReference type="PANTHER" id="PTHR43547">
    <property type="entry name" value="TWO-COMPONENT HISTIDINE KINASE"/>
    <property type="match status" value="1"/>
</dbReference>
<evidence type="ECO:0000256" key="10">
    <source>
        <dbReference type="ARBA" id="ARBA00022840"/>
    </source>
</evidence>
<dbReference type="EC" id="2.7.13.3" evidence="3"/>
<proteinExistence type="predicted"/>
<keyword evidence="10" id="KW-0067">ATP-binding</keyword>
<dbReference type="Gene3D" id="3.30.450.20">
    <property type="entry name" value="PAS domain"/>
    <property type="match status" value="2"/>
</dbReference>
<keyword evidence="12" id="KW-0902">Two-component regulatory system</keyword>
<dbReference type="Pfam" id="PF02518">
    <property type="entry name" value="HATPase_c"/>
    <property type="match status" value="1"/>
</dbReference>
<keyword evidence="11 14" id="KW-1133">Transmembrane helix</keyword>
<dbReference type="Gene3D" id="3.30.565.10">
    <property type="entry name" value="Histidine kinase-like ATPase, C-terminal domain"/>
    <property type="match status" value="1"/>
</dbReference>
<evidence type="ECO:0000256" key="5">
    <source>
        <dbReference type="ARBA" id="ARBA00022553"/>
    </source>
</evidence>
<dbReference type="InterPro" id="IPR033463">
    <property type="entry name" value="sCache_3"/>
</dbReference>
<dbReference type="SUPFAM" id="SSF55874">
    <property type="entry name" value="ATPase domain of HSP90 chaperone/DNA topoisomerase II/histidine kinase"/>
    <property type="match status" value="1"/>
</dbReference>
<evidence type="ECO:0000256" key="14">
    <source>
        <dbReference type="SAM" id="Phobius"/>
    </source>
</evidence>
<evidence type="ECO:0000256" key="8">
    <source>
        <dbReference type="ARBA" id="ARBA00022741"/>
    </source>
</evidence>
<keyword evidence="9 16" id="KW-0418">Kinase</keyword>
<feature type="transmembrane region" description="Helical" evidence="14">
    <location>
        <begin position="6"/>
        <end position="27"/>
    </location>
</feature>
<evidence type="ECO:0000256" key="11">
    <source>
        <dbReference type="ARBA" id="ARBA00022989"/>
    </source>
</evidence>
<evidence type="ECO:0000313" key="17">
    <source>
        <dbReference type="Proteomes" id="UP000219514"/>
    </source>
</evidence>
<dbReference type="InterPro" id="IPR003594">
    <property type="entry name" value="HATPase_dom"/>
</dbReference>
<evidence type="ECO:0000256" key="4">
    <source>
        <dbReference type="ARBA" id="ARBA00022475"/>
    </source>
</evidence>
<dbReference type="Proteomes" id="UP000219514">
    <property type="component" value="Unassembled WGS sequence"/>
</dbReference>
<keyword evidence="13 14" id="KW-0472">Membrane</keyword>
<evidence type="ECO:0000256" key="3">
    <source>
        <dbReference type="ARBA" id="ARBA00012438"/>
    </source>
</evidence>
<keyword evidence="8" id="KW-0547">Nucleotide-binding</keyword>